<dbReference type="PROSITE" id="PS51257">
    <property type="entry name" value="PROKAR_LIPOPROTEIN"/>
    <property type="match status" value="1"/>
</dbReference>
<sequence length="98" mass="10074">MKSLLSWFILIVSIAVLVSSCSSSEGILPDTTAPVIAEVTFVTTPTNDSTPNYTFSSDEAGTITYGGSCSSSTTSATTGNNTITLVSLSDGTYSNCTI</sequence>
<gene>
    <name evidence="1" type="ORF">METZ01_LOCUS438229</name>
</gene>
<dbReference type="AlphaFoldDB" id="A0A382YR89"/>
<proteinExistence type="predicted"/>
<protein>
    <recommendedName>
        <fullName evidence="2">Bacterial Ig-like domain-containing protein</fullName>
    </recommendedName>
</protein>
<evidence type="ECO:0000313" key="1">
    <source>
        <dbReference type="EMBL" id="SVD85375.1"/>
    </source>
</evidence>
<evidence type="ECO:0008006" key="2">
    <source>
        <dbReference type="Google" id="ProtNLM"/>
    </source>
</evidence>
<feature type="non-terminal residue" evidence="1">
    <location>
        <position position="98"/>
    </location>
</feature>
<accession>A0A382YR89</accession>
<reference evidence="1" key="1">
    <citation type="submission" date="2018-05" db="EMBL/GenBank/DDBJ databases">
        <authorList>
            <person name="Lanie J.A."/>
            <person name="Ng W.-L."/>
            <person name="Kazmierczak K.M."/>
            <person name="Andrzejewski T.M."/>
            <person name="Davidsen T.M."/>
            <person name="Wayne K.J."/>
            <person name="Tettelin H."/>
            <person name="Glass J.I."/>
            <person name="Rusch D."/>
            <person name="Podicherti R."/>
            <person name="Tsui H.-C.T."/>
            <person name="Winkler M.E."/>
        </authorList>
    </citation>
    <scope>NUCLEOTIDE SEQUENCE</scope>
</reference>
<organism evidence="1">
    <name type="scientific">marine metagenome</name>
    <dbReference type="NCBI Taxonomy" id="408172"/>
    <lineage>
        <taxon>unclassified sequences</taxon>
        <taxon>metagenomes</taxon>
        <taxon>ecological metagenomes</taxon>
    </lineage>
</organism>
<dbReference type="EMBL" id="UINC01177628">
    <property type="protein sequence ID" value="SVD85375.1"/>
    <property type="molecule type" value="Genomic_DNA"/>
</dbReference>
<name>A0A382YR89_9ZZZZ</name>